<dbReference type="Pfam" id="PF12158">
    <property type="entry name" value="DUF3592"/>
    <property type="match status" value="1"/>
</dbReference>
<keyword evidence="1" id="KW-1133">Transmembrane helix</keyword>
<evidence type="ECO:0000313" key="5">
    <source>
        <dbReference type="Proteomes" id="UP001339167"/>
    </source>
</evidence>
<reference evidence="4 5" key="1">
    <citation type="submission" date="2023-06" db="EMBL/GenBank/DDBJ databases">
        <title>Alkalimonas sp., MEB004 an alkaliphilic bacterium isolated from Lonar Lake, India.</title>
        <authorList>
            <person name="Joshi A."/>
            <person name="Thite S."/>
        </authorList>
    </citation>
    <scope>NUCLEOTIDE SEQUENCE [LARGE SCALE GENOMIC DNA]</scope>
    <source>
        <strain evidence="4 5">MEB004</strain>
    </source>
</reference>
<feature type="transmembrane region" description="Helical" evidence="1">
    <location>
        <begin position="116"/>
        <end position="134"/>
    </location>
</feature>
<protein>
    <submittedName>
        <fullName evidence="4">DUF3592 domain-containing protein</fullName>
    </submittedName>
</protein>
<feature type="chain" id="PRO_5047024070" evidence="2">
    <location>
        <begin position="18"/>
        <end position="170"/>
    </location>
</feature>
<feature type="signal peptide" evidence="2">
    <location>
        <begin position="1"/>
        <end position="17"/>
    </location>
</feature>
<gene>
    <name evidence="4" type="ORF">QWF21_16175</name>
</gene>
<sequence>MKRILLFLMLAIPFWYAALSTAKSSVSFLTQGETASGVITSRVLESGCRSPSGKGCTIELTVAFETADGQRLQQRFSSQAAYYRDYQTGDPLPIRYNTSEPTQAMLINWQRILRDILFYGSAVISFSLILIRRLMPSAKKCSQTTLDTRLLLLIPTYLFGLLALFILMTT</sequence>
<dbReference type="EMBL" id="JAUGZK010000016">
    <property type="protein sequence ID" value="MEE2025776.1"/>
    <property type="molecule type" value="Genomic_DNA"/>
</dbReference>
<dbReference type="RefSeq" id="WP_330089087.1">
    <property type="nucleotide sequence ID" value="NZ_JAUGZK010000016.1"/>
</dbReference>
<feature type="domain" description="DUF3592" evidence="3">
    <location>
        <begin position="36"/>
        <end position="109"/>
    </location>
</feature>
<feature type="transmembrane region" description="Helical" evidence="1">
    <location>
        <begin position="146"/>
        <end position="168"/>
    </location>
</feature>
<evidence type="ECO:0000256" key="1">
    <source>
        <dbReference type="SAM" id="Phobius"/>
    </source>
</evidence>
<proteinExistence type="predicted"/>
<keyword evidence="1" id="KW-0472">Membrane</keyword>
<evidence type="ECO:0000259" key="3">
    <source>
        <dbReference type="Pfam" id="PF12158"/>
    </source>
</evidence>
<keyword evidence="1" id="KW-0812">Transmembrane</keyword>
<name>A0ABU7JK21_9GAMM</name>
<keyword evidence="2" id="KW-0732">Signal</keyword>
<evidence type="ECO:0000256" key="2">
    <source>
        <dbReference type="SAM" id="SignalP"/>
    </source>
</evidence>
<comment type="caution">
    <text evidence="4">The sequence shown here is derived from an EMBL/GenBank/DDBJ whole genome shotgun (WGS) entry which is preliminary data.</text>
</comment>
<evidence type="ECO:0000313" key="4">
    <source>
        <dbReference type="EMBL" id="MEE2025776.1"/>
    </source>
</evidence>
<keyword evidence="5" id="KW-1185">Reference proteome</keyword>
<organism evidence="4 5">
    <name type="scientific">Alkalimonas mucilaginosa</name>
    <dbReference type="NCBI Taxonomy" id="3057676"/>
    <lineage>
        <taxon>Bacteria</taxon>
        <taxon>Pseudomonadati</taxon>
        <taxon>Pseudomonadota</taxon>
        <taxon>Gammaproteobacteria</taxon>
        <taxon>Alkalimonas</taxon>
    </lineage>
</organism>
<dbReference type="Proteomes" id="UP001339167">
    <property type="component" value="Unassembled WGS sequence"/>
</dbReference>
<dbReference type="InterPro" id="IPR021994">
    <property type="entry name" value="DUF3592"/>
</dbReference>
<accession>A0ABU7JK21</accession>